<dbReference type="InterPro" id="IPR013656">
    <property type="entry name" value="PAS_4"/>
</dbReference>
<dbReference type="InterPro" id="IPR036097">
    <property type="entry name" value="HisK_dim/P_sf"/>
</dbReference>
<keyword evidence="12" id="KW-0902">Two-component regulatory system</keyword>
<evidence type="ECO:0000256" key="2">
    <source>
        <dbReference type="ARBA" id="ARBA00004651"/>
    </source>
</evidence>
<dbReference type="PROSITE" id="PS50109">
    <property type="entry name" value="HIS_KIN"/>
    <property type="match status" value="1"/>
</dbReference>
<reference evidence="23 24" key="1">
    <citation type="submission" date="2019-02" db="EMBL/GenBank/DDBJ databases">
        <title>Deep-cultivation of Planctomycetes and their phenomic and genomic characterization uncovers novel biology.</title>
        <authorList>
            <person name="Wiegand S."/>
            <person name="Jogler M."/>
            <person name="Boedeker C."/>
            <person name="Pinto D."/>
            <person name="Vollmers J."/>
            <person name="Rivas-Marin E."/>
            <person name="Kohn T."/>
            <person name="Peeters S.H."/>
            <person name="Heuer A."/>
            <person name="Rast P."/>
            <person name="Oberbeckmann S."/>
            <person name="Bunk B."/>
            <person name="Jeske O."/>
            <person name="Meyerdierks A."/>
            <person name="Storesund J.E."/>
            <person name="Kallscheuer N."/>
            <person name="Luecker S."/>
            <person name="Lage O.M."/>
            <person name="Pohl T."/>
            <person name="Merkel B.J."/>
            <person name="Hornburger P."/>
            <person name="Mueller R.-W."/>
            <person name="Bruemmer F."/>
            <person name="Labrenz M."/>
            <person name="Spormann A.M."/>
            <person name="Op Den Camp H."/>
            <person name="Overmann J."/>
            <person name="Amann R."/>
            <person name="Jetten M.S.M."/>
            <person name="Mascher T."/>
            <person name="Medema M.H."/>
            <person name="Devos D.P."/>
            <person name="Kaster A.-K."/>
            <person name="Ovreas L."/>
            <person name="Rohde M."/>
            <person name="Galperin M.Y."/>
            <person name="Jogler C."/>
        </authorList>
    </citation>
    <scope>NUCLEOTIDE SEQUENCE [LARGE SCALE GENOMIC DNA]</scope>
    <source>
        <strain evidence="23 24">Poly51</strain>
    </source>
</reference>
<dbReference type="Pfam" id="PF08448">
    <property type="entry name" value="PAS_4"/>
    <property type="match status" value="2"/>
</dbReference>
<evidence type="ECO:0000259" key="22">
    <source>
        <dbReference type="PROSITE" id="PS50894"/>
    </source>
</evidence>
<dbReference type="FunFam" id="1.10.287.130:FF:000002">
    <property type="entry name" value="Two-component osmosensing histidine kinase"/>
    <property type="match status" value="1"/>
</dbReference>
<feature type="domain" description="Response regulatory" evidence="20">
    <location>
        <begin position="675"/>
        <end position="793"/>
    </location>
</feature>
<evidence type="ECO:0000256" key="17">
    <source>
        <dbReference type="PROSITE-ProRule" id="PRU00169"/>
    </source>
</evidence>
<feature type="domain" description="PAC" evidence="21">
    <location>
        <begin position="83"/>
        <end position="136"/>
    </location>
</feature>
<dbReference type="CDD" id="cd00082">
    <property type="entry name" value="HisKA"/>
    <property type="match status" value="1"/>
</dbReference>
<dbReference type="SUPFAM" id="SSF47226">
    <property type="entry name" value="Histidine-containing phosphotransfer domain, HPT domain"/>
    <property type="match status" value="1"/>
</dbReference>
<evidence type="ECO:0000256" key="18">
    <source>
        <dbReference type="SAM" id="MobiDB-lite"/>
    </source>
</evidence>
<dbReference type="Gene3D" id="3.30.565.10">
    <property type="entry name" value="Histidine kinase-like ATPase, C-terminal domain"/>
    <property type="match status" value="1"/>
</dbReference>
<dbReference type="EMBL" id="SJPW01000007">
    <property type="protein sequence ID" value="TWU47621.1"/>
    <property type="molecule type" value="Genomic_DNA"/>
</dbReference>
<dbReference type="SMART" id="SM00388">
    <property type="entry name" value="HisKA"/>
    <property type="match status" value="1"/>
</dbReference>
<dbReference type="PRINTS" id="PR00344">
    <property type="entry name" value="BCTRLSENSOR"/>
</dbReference>
<dbReference type="OrthoDB" id="9762493at2"/>
<dbReference type="InterPro" id="IPR011006">
    <property type="entry name" value="CheY-like_superfamily"/>
</dbReference>
<comment type="subcellular location">
    <subcellularLocation>
        <location evidence="2">Cell membrane</location>
        <topology evidence="2">Multi-pass membrane protein</topology>
    </subcellularLocation>
</comment>
<dbReference type="GO" id="GO:0000155">
    <property type="term" value="F:phosphorelay sensor kinase activity"/>
    <property type="evidence" value="ECO:0007669"/>
    <property type="project" value="InterPro"/>
</dbReference>
<dbReference type="Pfam" id="PF00512">
    <property type="entry name" value="HisKA"/>
    <property type="match status" value="1"/>
</dbReference>
<feature type="domain" description="Histidine kinase" evidence="19">
    <location>
        <begin position="282"/>
        <end position="514"/>
    </location>
</feature>
<evidence type="ECO:0000256" key="16">
    <source>
        <dbReference type="PROSITE-ProRule" id="PRU00110"/>
    </source>
</evidence>
<feature type="modified residue" description="4-aspartylphosphate" evidence="17">
    <location>
        <position position="587"/>
    </location>
</feature>
<comment type="catalytic activity">
    <reaction evidence="1">
        <text>ATP + protein L-histidine = ADP + protein N-phospho-L-histidine.</text>
        <dbReference type="EC" id="2.7.13.3"/>
    </reaction>
</comment>
<keyword evidence="8" id="KW-0547">Nucleotide-binding</keyword>
<dbReference type="SMART" id="SM00091">
    <property type="entry name" value="PAS"/>
    <property type="match status" value="2"/>
</dbReference>
<dbReference type="AlphaFoldDB" id="A0A5C6EJ02"/>
<feature type="domain" description="HPt" evidence="22">
    <location>
        <begin position="856"/>
        <end position="949"/>
    </location>
</feature>
<comment type="caution">
    <text evidence="23">The sequence shown here is derived from an EMBL/GenBank/DDBJ whole genome shotgun (WGS) entry which is preliminary data.</text>
</comment>
<keyword evidence="10" id="KW-0067">ATP-binding</keyword>
<dbReference type="InterPro" id="IPR001789">
    <property type="entry name" value="Sig_transdc_resp-reg_receiver"/>
</dbReference>
<dbReference type="InterPro" id="IPR036890">
    <property type="entry name" value="HATPase_C_sf"/>
</dbReference>
<dbReference type="InterPro" id="IPR036641">
    <property type="entry name" value="HPT_dom_sf"/>
</dbReference>
<dbReference type="PROSITE" id="PS50894">
    <property type="entry name" value="HPT"/>
    <property type="match status" value="1"/>
</dbReference>
<feature type="modified residue" description="4-aspartylphosphate" evidence="17">
    <location>
        <position position="724"/>
    </location>
</feature>
<dbReference type="InterPro" id="IPR003661">
    <property type="entry name" value="HisK_dim/P_dom"/>
</dbReference>
<dbReference type="PROSITE" id="PS50110">
    <property type="entry name" value="RESPONSE_REGULATORY"/>
    <property type="match status" value="2"/>
</dbReference>
<evidence type="ECO:0000256" key="10">
    <source>
        <dbReference type="ARBA" id="ARBA00022840"/>
    </source>
</evidence>
<evidence type="ECO:0000256" key="11">
    <source>
        <dbReference type="ARBA" id="ARBA00022989"/>
    </source>
</evidence>
<sequence>MDSDASELLQSRSTYQALVNTLPLSLLIKDSEGRRLFANKAYLDFRQTTLIEIEGKTDADLFPPDIARQYLADDLAVMASGKPLHNVELTTNTKGNRSWIERIKTPICDQDGQAIGIQVMFWDVTDRIVAEQELRKEKALLTTLLKYIPDSIYFKDCESRFVRISEAMAQKLGIESAQAAVGLTDADIFTGLHAEQAREDEVRIMETRVPLVDRVERETWPGHEDTWCMSTKMPMIDDQDQITGTFGISRDITDLKASQEALEKALKAADQANRAKSDFLANMSHEIRTPMNAIIGISELLSQTQLTSEQIDYNELVRDSADSLLRLLNDILDFSKIEARKLELESIPFSIRDLVEKTGRTLALRANEKGLELACRVASDVPDRMIGDPGRIRQILINLIGNAIKFTDEGEIVVEVSKGISDDVTPHLSSETMPALIPVHFKVSDSGVGIPLDKQAAVLEAFTQADTSTTRRFGGTGLGLAITKQLVELMGGHLALESEVGKGTSFFFTALLPKGPSSEVSPQIRLKNLVDLPVLVVDDNETNRRILKEIFLSWQLSPTLVDGGAAAIDQLQKARDQGKPFSMVILDCMMPEMDGFQLAEKIQSLGEGPAPKLIILSSADRQEDIDRCGELGISRYLIKPVVQSELLDTVLHVMNVESPHSVVATEAPVECAPLRVLVAEDGLANQHVAIGLLKAAGHQAVVASDGRETIARWKAEPFDLILMDMHMPVMDGIEATMHIRAAEGSSGKHIPIIALTAAAMKEDAKACLDAGMDAHLPKPIHPRRLQETLAQFAPEETCLSGMSDSTTYSTGASKFNTGSTTSGGSGSRTTTRWDSVAETTDGTIDLRAAAIRVPGGLQGVRRLAEVFIPECESILETLANEVPDGDAMLIRRAAHTLKGSSNLFYAKRVSELASQLEELSIADSLATSPMILESLSEEVNRMLRALNNFLDLTAE</sequence>
<protein>
    <recommendedName>
        <fullName evidence="15">Sensory/regulatory protein RpfC</fullName>
        <ecNumber evidence="3">2.7.13.3</ecNumber>
    </recommendedName>
</protein>
<dbReference type="PROSITE" id="PS50113">
    <property type="entry name" value="PAC"/>
    <property type="match status" value="2"/>
</dbReference>
<evidence type="ECO:0000256" key="6">
    <source>
        <dbReference type="ARBA" id="ARBA00022679"/>
    </source>
</evidence>
<dbReference type="RefSeq" id="WP_146461566.1">
    <property type="nucleotide sequence ID" value="NZ_SJPW01000007.1"/>
</dbReference>
<dbReference type="Gene3D" id="3.40.50.2300">
    <property type="match status" value="2"/>
</dbReference>
<dbReference type="InterPro" id="IPR003594">
    <property type="entry name" value="HATPase_dom"/>
</dbReference>
<feature type="region of interest" description="Disordered" evidence="18">
    <location>
        <begin position="810"/>
        <end position="836"/>
    </location>
</feature>
<organism evidence="23 24">
    <name type="scientific">Rubripirellula tenax</name>
    <dbReference type="NCBI Taxonomy" id="2528015"/>
    <lineage>
        <taxon>Bacteria</taxon>
        <taxon>Pseudomonadati</taxon>
        <taxon>Planctomycetota</taxon>
        <taxon>Planctomycetia</taxon>
        <taxon>Pirellulales</taxon>
        <taxon>Pirellulaceae</taxon>
        <taxon>Rubripirellula</taxon>
    </lineage>
</organism>
<dbReference type="PANTHER" id="PTHR45339">
    <property type="entry name" value="HYBRID SIGNAL TRANSDUCTION HISTIDINE KINASE J"/>
    <property type="match status" value="1"/>
</dbReference>
<dbReference type="SUPFAM" id="SSF47384">
    <property type="entry name" value="Homodimeric domain of signal transducing histidine kinase"/>
    <property type="match status" value="1"/>
</dbReference>
<dbReference type="InterPro" id="IPR005467">
    <property type="entry name" value="His_kinase_dom"/>
</dbReference>
<dbReference type="SUPFAM" id="SSF52172">
    <property type="entry name" value="CheY-like"/>
    <property type="match status" value="2"/>
</dbReference>
<dbReference type="Gene3D" id="1.10.287.130">
    <property type="match status" value="1"/>
</dbReference>
<accession>A0A5C6EJ02</accession>
<evidence type="ECO:0000259" key="20">
    <source>
        <dbReference type="PROSITE" id="PS50110"/>
    </source>
</evidence>
<dbReference type="CDD" id="cd16922">
    <property type="entry name" value="HATPase_EvgS-ArcB-TorS-like"/>
    <property type="match status" value="1"/>
</dbReference>
<keyword evidence="6 23" id="KW-0808">Transferase</keyword>
<dbReference type="InterPro" id="IPR008207">
    <property type="entry name" value="Sig_transdc_His_kin_Hpt_dom"/>
</dbReference>
<evidence type="ECO:0000256" key="4">
    <source>
        <dbReference type="ARBA" id="ARBA00022475"/>
    </source>
</evidence>
<evidence type="ECO:0000256" key="15">
    <source>
        <dbReference type="ARBA" id="ARBA00068150"/>
    </source>
</evidence>
<dbReference type="EC" id="2.7.13.3" evidence="3"/>
<keyword evidence="4" id="KW-1003">Cell membrane</keyword>
<dbReference type="Gene3D" id="3.30.450.20">
    <property type="entry name" value="PAS domain"/>
    <property type="match status" value="2"/>
</dbReference>
<evidence type="ECO:0000313" key="24">
    <source>
        <dbReference type="Proteomes" id="UP000318288"/>
    </source>
</evidence>
<keyword evidence="11" id="KW-1133">Transmembrane helix</keyword>
<feature type="domain" description="PAC" evidence="21">
    <location>
        <begin position="198"/>
        <end position="264"/>
    </location>
</feature>
<evidence type="ECO:0000256" key="12">
    <source>
        <dbReference type="ARBA" id="ARBA00023012"/>
    </source>
</evidence>
<dbReference type="InterPro" id="IPR035965">
    <property type="entry name" value="PAS-like_dom_sf"/>
</dbReference>
<dbReference type="CDD" id="cd17546">
    <property type="entry name" value="REC_hyHK_CKI1_RcsC-like"/>
    <property type="match status" value="2"/>
</dbReference>
<keyword evidence="5 17" id="KW-0597">Phosphoprotein</keyword>
<dbReference type="Gene3D" id="1.20.120.160">
    <property type="entry name" value="HPT domain"/>
    <property type="match status" value="1"/>
</dbReference>
<dbReference type="CDD" id="cd00088">
    <property type="entry name" value="HPT"/>
    <property type="match status" value="1"/>
</dbReference>
<dbReference type="PANTHER" id="PTHR45339:SF1">
    <property type="entry name" value="HYBRID SIGNAL TRANSDUCTION HISTIDINE KINASE J"/>
    <property type="match status" value="1"/>
</dbReference>
<dbReference type="Pfam" id="PF01627">
    <property type="entry name" value="Hpt"/>
    <property type="match status" value="1"/>
</dbReference>
<comment type="subunit">
    <text evidence="14">At low DSF concentrations, interacts with RpfF.</text>
</comment>
<dbReference type="InterPro" id="IPR000700">
    <property type="entry name" value="PAS-assoc_C"/>
</dbReference>
<dbReference type="InterPro" id="IPR004358">
    <property type="entry name" value="Sig_transdc_His_kin-like_C"/>
</dbReference>
<evidence type="ECO:0000256" key="3">
    <source>
        <dbReference type="ARBA" id="ARBA00012438"/>
    </source>
</evidence>
<dbReference type="NCBIfam" id="TIGR00229">
    <property type="entry name" value="sensory_box"/>
    <property type="match status" value="2"/>
</dbReference>
<evidence type="ECO:0000256" key="1">
    <source>
        <dbReference type="ARBA" id="ARBA00000085"/>
    </source>
</evidence>
<gene>
    <name evidence="23" type="primary">barA_5</name>
    <name evidence="23" type="ORF">Poly51_54220</name>
</gene>
<dbReference type="CDD" id="cd00130">
    <property type="entry name" value="PAS"/>
    <property type="match status" value="1"/>
</dbReference>
<evidence type="ECO:0000256" key="14">
    <source>
        <dbReference type="ARBA" id="ARBA00064003"/>
    </source>
</evidence>
<keyword evidence="7" id="KW-0812">Transmembrane</keyword>
<dbReference type="InterPro" id="IPR000014">
    <property type="entry name" value="PAS"/>
</dbReference>
<evidence type="ECO:0000256" key="13">
    <source>
        <dbReference type="ARBA" id="ARBA00023136"/>
    </source>
</evidence>
<dbReference type="SUPFAM" id="SSF55785">
    <property type="entry name" value="PYP-like sensor domain (PAS domain)"/>
    <property type="match status" value="2"/>
</dbReference>
<proteinExistence type="predicted"/>
<evidence type="ECO:0000256" key="5">
    <source>
        <dbReference type="ARBA" id="ARBA00022553"/>
    </source>
</evidence>
<feature type="domain" description="Response regulatory" evidence="20">
    <location>
        <begin position="533"/>
        <end position="654"/>
    </location>
</feature>
<evidence type="ECO:0000259" key="21">
    <source>
        <dbReference type="PROSITE" id="PS50113"/>
    </source>
</evidence>
<dbReference type="SMART" id="SM00387">
    <property type="entry name" value="HATPase_c"/>
    <property type="match status" value="1"/>
</dbReference>
<evidence type="ECO:0000256" key="8">
    <source>
        <dbReference type="ARBA" id="ARBA00022741"/>
    </source>
</evidence>
<dbReference type="Pfam" id="PF02518">
    <property type="entry name" value="HATPase_c"/>
    <property type="match status" value="1"/>
</dbReference>
<dbReference type="SMART" id="SM00448">
    <property type="entry name" value="REC"/>
    <property type="match status" value="2"/>
</dbReference>
<dbReference type="FunFam" id="3.30.565.10:FF:000010">
    <property type="entry name" value="Sensor histidine kinase RcsC"/>
    <property type="match status" value="1"/>
</dbReference>
<evidence type="ECO:0000259" key="19">
    <source>
        <dbReference type="PROSITE" id="PS50109"/>
    </source>
</evidence>
<evidence type="ECO:0000256" key="7">
    <source>
        <dbReference type="ARBA" id="ARBA00022692"/>
    </source>
</evidence>
<dbReference type="Proteomes" id="UP000318288">
    <property type="component" value="Unassembled WGS sequence"/>
</dbReference>
<dbReference type="Pfam" id="PF00072">
    <property type="entry name" value="Response_reg"/>
    <property type="match status" value="2"/>
</dbReference>
<name>A0A5C6EJ02_9BACT</name>
<keyword evidence="13" id="KW-0472">Membrane</keyword>
<feature type="modified residue" description="Phosphohistidine" evidence="16">
    <location>
        <position position="895"/>
    </location>
</feature>
<dbReference type="GO" id="GO:0005524">
    <property type="term" value="F:ATP binding"/>
    <property type="evidence" value="ECO:0007669"/>
    <property type="project" value="UniProtKB-KW"/>
</dbReference>
<evidence type="ECO:0000313" key="23">
    <source>
        <dbReference type="EMBL" id="TWU47621.1"/>
    </source>
</evidence>
<keyword evidence="9 23" id="KW-0418">Kinase</keyword>
<dbReference type="SUPFAM" id="SSF55874">
    <property type="entry name" value="ATPase domain of HSP90 chaperone/DNA topoisomerase II/histidine kinase"/>
    <property type="match status" value="1"/>
</dbReference>
<keyword evidence="24" id="KW-1185">Reference proteome</keyword>
<dbReference type="GO" id="GO:0005886">
    <property type="term" value="C:plasma membrane"/>
    <property type="evidence" value="ECO:0007669"/>
    <property type="project" value="UniProtKB-SubCell"/>
</dbReference>
<evidence type="ECO:0000256" key="9">
    <source>
        <dbReference type="ARBA" id="ARBA00022777"/>
    </source>
</evidence>